<evidence type="ECO:0000313" key="2">
    <source>
        <dbReference type="EMBL" id="ATF10199.1"/>
    </source>
</evidence>
<gene>
    <name evidence="2" type="ORF">BTN50_1768</name>
</gene>
<feature type="compositionally biased region" description="Basic and acidic residues" evidence="1">
    <location>
        <begin position="29"/>
        <end position="53"/>
    </location>
</feature>
<organism evidence="2 3">
    <name type="scientific">Candidatus Enterovibrio altilux</name>
    <dbReference type="NCBI Taxonomy" id="1927128"/>
    <lineage>
        <taxon>Bacteria</taxon>
        <taxon>Pseudomonadati</taxon>
        <taxon>Pseudomonadota</taxon>
        <taxon>Gammaproteobacteria</taxon>
        <taxon>Vibrionales</taxon>
        <taxon>Vibrionaceae</taxon>
        <taxon>Enterovibrio</taxon>
    </lineage>
</organism>
<dbReference type="Proteomes" id="UP000218160">
    <property type="component" value="Plasmid pCC2"/>
</dbReference>
<protein>
    <submittedName>
        <fullName evidence="2">Uncharacterized protein</fullName>
    </submittedName>
</protein>
<reference evidence="3" key="1">
    <citation type="submission" date="2017-04" db="EMBL/GenBank/DDBJ databases">
        <title>Genome evolution of the luminous symbionts of deep sea anglerfish.</title>
        <authorList>
            <person name="Hendry T.A."/>
        </authorList>
    </citation>
    <scope>NUCLEOTIDE SEQUENCE [LARGE SCALE GENOMIC DNA]</scope>
    <source>
        <plasmid evidence="3">pcc2</plasmid>
    </source>
</reference>
<dbReference type="KEGG" id="elux:BTN50_1768"/>
<dbReference type="RefSeq" id="WP_096619671.1">
    <property type="nucleotide sequence ID" value="NZ_CP020662.1"/>
</dbReference>
<name>A0A291BB01_9GAMM</name>
<feature type="region of interest" description="Disordered" evidence="1">
    <location>
        <begin position="1"/>
        <end position="53"/>
    </location>
</feature>
<evidence type="ECO:0000313" key="3">
    <source>
        <dbReference type="Proteomes" id="UP000218160"/>
    </source>
</evidence>
<keyword evidence="2" id="KW-0614">Plasmid</keyword>
<sequence>MSLLKTKDAKKNNSSRDREQLVTLSEARAAFEEERRKKNNEYQRSHLEKHKEAWRKDKAEVDQFHDIGDFLAYVTRTFSDANNPRIGLHSMKINAHEHAIIQAALKLEGARSSRELFVKLCNEVIKKNS</sequence>
<accession>A0A291BB01</accession>
<feature type="compositionally biased region" description="Basic and acidic residues" evidence="1">
    <location>
        <begin position="1"/>
        <end position="20"/>
    </location>
</feature>
<proteinExistence type="predicted"/>
<dbReference type="AlphaFoldDB" id="A0A291BB01"/>
<dbReference type="OrthoDB" id="5904504at2"/>
<keyword evidence="3" id="KW-1185">Reference proteome</keyword>
<dbReference type="EMBL" id="CP020662">
    <property type="protein sequence ID" value="ATF10199.1"/>
    <property type="molecule type" value="Genomic_DNA"/>
</dbReference>
<geneLocation type="plasmid" evidence="3">
    <name>pcc2</name>
</geneLocation>
<evidence type="ECO:0000256" key="1">
    <source>
        <dbReference type="SAM" id="MobiDB-lite"/>
    </source>
</evidence>